<dbReference type="Pfam" id="PF02502">
    <property type="entry name" value="LacAB_rpiB"/>
    <property type="match status" value="1"/>
</dbReference>
<dbReference type="PIRSF" id="PIRSF005384">
    <property type="entry name" value="RpiB_LacA_B"/>
    <property type="match status" value="1"/>
</dbReference>
<gene>
    <name evidence="2" type="ORF">A3J77_00765</name>
</gene>
<organism evidence="2 3">
    <name type="scientific">Candidatus Wolfebacteria bacterium RBG_13_41_7</name>
    <dbReference type="NCBI Taxonomy" id="1802554"/>
    <lineage>
        <taxon>Bacteria</taxon>
        <taxon>Candidatus Wolfeibacteriota</taxon>
    </lineage>
</organism>
<evidence type="ECO:0000313" key="2">
    <source>
        <dbReference type="EMBL" id="OGM89126.1"/>
    </source>
</evidence>
<protein>
    <recommendedName>
        <fullName evidence="4">Ribose-5-phosphate isomerase</fullName>
    </recommendedName>
</protein>
<dbReference type="AlphaFoldDB" id="A0A1F8DL30"/>
<evidence type="ECO:0000313" key="3">
    <source>
        <dbReference type="Proteomes" id="UP000182002"/>
    </source>
</evidence>
<dbReference type="GO" id="GO:0016861">
    <property type="term" value="F:intramolecular oxidoreductase activity, interconverting aldoses and ketoses"/>
    <property type="evidence" value="ECO:0007669"/>
    <property type="project" value="UniProtKB-ARBA"/>
</dbReference>
<dbReference type="EMBL" id="MGIO01000034">
    <property type="protein sequence ID" value="OGM89126.1"/>
    <property type="molecule type" value="Genomic_DNA"/>
</dbReference>
<dbReference type="InterPro" id="IPR036569">
    <property type="entry name" value="RpiB_LacA_LacB_sf"/>
</dbReference>
<dbReference type="SUPFAM" id="SSF89623">
    <property type="entry name" value="Ribose/Galactose isomerase RpiB/AlsB"/>
    <property type="match status" value="1"/>
</dbReference>
<dbReference type="GO" id="GO:0005975">
    <property type="term" value="P:carbohydrate metabolic process"/>
    <property type="evidence" value="ECO:0007669"/>
    <property type="project" value="InterPro"/>
</dbReference>
<proteinExistence type="inferred from homology"/>
<dbReference type="Gene3D" id="3.40.1400.10">
    <property type="entry name" value="Sugar-phosphate isomerase, RpiB/LacA/LacB"/>
    <property type="match status" value="1"/>
</dbReference>
<comment type="similarity">
    <text evidence="1">Belongs to the LacAB/RpiB family.</text>
</comment>
<dbReference type="NCBIfam" id="TIGR00689">
    <property type="entry name" value="rpiB_lacA_lacB"/>
    <property type="match status" value="1"/>
</dbReference>
<dbReference type="Proteomes" id="UP000182002">
    <property type="component" value="Unassembled WGS sequence"/>
</dbReference>
<accession>A0A1F8DL30</accession>
<evidence type="ECO:0008006" key="4">
    <source>
        <dbReference type="Google" id="ProtNLM"/>
    </source>
</evidence>
<comment type="caution">
    <text evidence="2">The sequence shown here is derived from an EMBL/GenBank/DDBJ whole genome shotgun (WGS) entry which is preliminary data.</text>
</comment>
<dbReference type="PANTHER" id="PTHR30345">
    <property type="entry name" value="RIBOSE-5-PHOSPHATE ISOMERASE B"/>
    <property type="match status" value="1"/>
</dbReference>
<evidence type="ECO:0000256" key="1">
    <source>
        <dbReference type="ARBA" id="ARBA00008754"/>
    </source>
</evidence>
<sequence length="150" mass="16572">MLIYIGADHRGFELKESLKNFLMNKGYEVIDVGNTKFDENDDYPDFAKAVGFAVSQDPNARRGILVCGSGVGVDIVANKFKGVRSSLAFNPDQAFLARNDDDANVLSLPADFLNEEDAEKILGTWLATAFSGKEPHKRRLGKISEIENQM</sequence>
<name>A0A1F8DL30_9BACT</name>
<dbReference type="NCBIfam" id="NF004051">
    <property type="entry name" value="PRK05571.1"/>
    <property type="match status" value="1"/>
</dbReference>
<dbReference type="PANTHER" id="PTHR30345:SF0">
    <property type="entry name" value="DNA DAMAGE-REPAIR_TOLERATION PROTEIN DRT102"/>
    <property type="match status" value="1"/>
</dbReference>
<dbReference type="InterPro" id="IPR003500">
    <property type="entry name" value="RpiB_LacA_LacB"/>
</dbReference>
<reference evidence="2 3" key="1">
    <citation type="journal article" date="2016" name="Nat. Commun.">
        <title>Thousands of microbial genomes shed light on interconnected biogeochemical processes in an aquifer system.</title>
        <authorList>
            <person name="Anantharaman K."/>
            <person name="Brown C.T."/>
            <person name="Hug L.A."/>
            <person name="Sharon I."/>
            <person name="Castelle C.J."/>
            <person name="Probst A.J."/>
            <person name="Thomas B.C."/>
            <person name="Singh A."/>
            <person name="Wilkins M.J."/>
            <person name="Karaoz U."/>
            <person name="Brodie E.L."/>
            <person name="Williams K.H."/>
            <person name="Hubbard S.S."/>
            <person name="Banfield J.F."/>
        </authorList>
    </citation>
    <scope>NUCLEOTIDE SEQUENCE [LARGE SCALE GENOMIC DNA]</scope>
</reference>